<name>A0A428N1B9_9BACI</name>
<gene>
    <name evidence="1" type="ORF">D7Z54_16195</name>
</gene>
<feature type="non-terminal residue" evidence="1">
    <location>
        <position position="1"/>
    </location>
</feature>
<dbReference type="OrthoDB" id="2986513at2"/>
<organism evidence="1 2">
    <name type="scientific">Salibacterium salarium</name>
    <dbReference type="NCBI Taxonomy" id="284579"/>
    <lineage>
        <taxon>Bacteria</taxon>
        <taxon>Bacillati</taxon>
        <taxon>Bacillota</taxon>
        <taxon>Bacilli</taxon>
        <taxon>Bacillales</taxon>
        <taxon>Bacillaceae</taxon>
    </lineage>
</organism>
<keyword evidence="2" id="KW-1185">Reference proteome</keyword>
<evidence type="ECO:0000313" key="1">
    <source>
        <dbReference type="EMBL" id="RSL32200.1"/>
    </source>
</evidence>
<accession>A0A428N1B9</accession>
<dbReference type="AlphaFoldDB" id="A0A428N1B9"/>
<proteinExistence type="predicted"/>
<sequence length="261" mass="31235">EWEQKGINTGDIYKHNAKIEWDFYGNEQQWRESLVPYLAASLCDYMVEEKELQWIQGYIERTFLYEEEAPAITDIANSLLDGKREDVPETSLLQKRKHFVYREMTEEMKQTKEIQWEPMLTFRLGTYHHLLVKAASAAIDEYKWEQEYQTMIEGCRHYIKHTNPTCPELHVLLQEEPVFLDEDKQIIDEWTRLHHLEPTIVFEKQLPFEYMVISPAVSLAPEQLFIYSDTEDGTVQTFQMIFQEKMKTFPKKEWPLKQKKA</sequence>
<dbReference type="InterPro" id="IPR014199">
    <property type="entry name" value="Spore_YtxC"/>
</dbReference>
<evidence type="ECO:0000313" key="2">
    <source>
        <dbReference type="Proteomes" id="UP000275076"/>
    </source>
</evidence>
<dbReference type="Pfam" id="PF08812">
    <property type="entry name" value="YtxC"/>
    <property type="match status" value="1"/>
</dbReference>
<dbReference type="EMBL" id="RBVX01000016">
    <property type="protein sequence ID" value="RSL32200.1"/>
    <property type="molecule type" value="Genomic_DNA"/>
</dbReference>
<comment type="caution">
    <text evidence="1">The sequence shown here is derived from an EMBL/GenBank/DDBJ whole genome shotgun (WGS) entry which is preliminary data.</text>
</comment>
<dbReference type="RefSeq" id="WP_125556912.1">
    <property type="nucleotide sequence ID" value="NZ_RBVX01000016.1"/>
</dbReference>
<evidence type="ECO:0008006" key="3">
    <source>
        <dbReference type="Google" id="ProtNLM"/>
    </source>
</evidence>
<protein>
    <recommendedName>
        <fullName evidence="3">Sporulation protein YtxC</fullName>
    </recommendedName>
</protein>
<dbReference type="Proteomes" id="UP000275076">
    <property type="component" value="Unassembled WGS sequence"/>
</dbReference>
<reference evidence="1 2" key="1">
    <citation type="submission" date="2018-10" db="EMBL/GenBank/DDBJ databases">
        <title>Draft genome sequence of Bacillus salarius IM0101, isolated from a hypersaline soil in Inner Mongolia, China.</title>
        <authorList>
            <person name="Yamprayoonswat W."/>
            <person name="Boonvisut S."/>
            <person name="Jumpathong W."/>
            <person name="Sittihan S."/>
            <person name="Ruangsuj P."/>
            <person name="Wanthongcharoen S."/>
            <person name="Thongpramul N."/>
            <person name="Pimmason S."/>
            <person name="Yu B."/>
            <person name="Yasawong M."/>
        </authorList>
    </citation>
    <scope>NUCLEOTIDE SEQUENCE [LARGE SCALE GENOMIC DNA]</scope>
    <source>
        <strain evidence="1 2">IM0101</strain>
    </source>
</reference>